<evidence type="ECO:0000313" key="2">
    <source>
        <dbReference type="Proteomes" id="UP000222564"/>
    </source>
</evidence>
<dbReference type="AlphaFoldDB" id="A0A2C6MBZ1"/>
<proteinExistence type="predicted"/>
<comment type="caution">
    <text evidence="1">The sequence shown here is derived from an EMBL/GenBank/DDBJ whole genome shotgun (WGS) entry which is preliminary data.</text>
</comment>
<organism evidence="1 2">
    <name type="scientific">Desulforamulus profundi</name>
    <dbReference type="NCBI Taxonomy" id="1383067"/>
    <lineage>
        <taxon>Bacteria</taxon>
        <taxon>Bacillati</taxon>
        <taxon>Bacillota</taxon>
        <taxon>Clostridia</taxon>
        <taxon>Eubacteriales</taxon>
        <taxon>Peptococcaceae</taxon>
        <taxon>Desulforamulus</taxon>
    </lineage>
</organism>
<evidence type="ECO:0000313" key="1">
    <source>
        <dbReference type="EMBL" id="PHJ39967.1"/>
    </source>
</evidence>
<dbReference type="EMBL" id="AWQQ01000002">
    <property type="protein sequence ID" value="PHJ39967.1"/>
    <property type="molecule type" value="Genomic_DNA"/>
</dbReference>
<name>A0A2C6MBZ1_9FIRM</name>
<sequence>MPLAKKGVEKLFYKLPGVDGKCQKCYYWPKKCKGLAVYTEKDCQEKIQEILKKKGGKA</sequence>
<dbReference type="Proteomes" id="UP000222564">
    <property type="component" value="Unassembled WGS sequence"/>
</dbReference>
<reference evidence="1 2" key="1">
    <citation type="submission" date="2013-09" db="EMBL/GenBank/DDBJ databases">
        <title>Biodegradation of hydrocarbons in the deep terrestrial subsurface : characterization of a microbial consortium composed of two Desulfotomaculum species originating from a deep geological formation.</title>
        <authorList>
            <person name="Aullo T."/>
            <person name="Berlendis S."/>
            <person name="Lascourreges J.-F."/>
            <person name="Dessort D."/>
            <person name="Saint-Laurent S."/>
            <person name="Schraauwers B."/>
            <person name="Mas J."/>
            <person name="Magot M."/>
            <person name="Ranchou-Peyruse A."/>
        </authorList>
    </citation>
    <scope>NUCLEOTIDE SEQUENCE [LARGE SCALE GENOMIC DNA]</scope>
    <source>
        <strain evidence="1 2">Bs107</strain>
    </source>
</reference>
<gene>
    <name evidence="1" type="ORF">P378_00155</name>
</gene>
<accession>A0A2C6MBZ1</accession>
<protein>
    <submittedName>
        <fullName evidence="1">Uncharacterized protein</fullName>
    </submittedName>
</protein>
<keyword evidence="2" id="KW-1185">Reference proteome</keyword>